<dbReference type="PANTHER" id="PTHR11477">
    <property type="entry name" value="TRANSCRIPTION FACTOR S-II ZINC FINGER DOMAIN-CONTAINING PROTEIN"/>
    <property type="match status" value="1"/>
</dbReference>
<feature type="compositionally biased region" description="Basic and acidic residues" evidence="8">
    <location>
        <begin position="428"/>
        <end position="443"/>
    </location>
</feature>
<evidence type="ECO:0000256" key="6">
    <source>
        <dbReference type="ARBA" id="ARBA00022833"/>
    </source>
</evidence>
<dbReference type="GO" id="GO:0001139">
    <property type="term" value="F:RNA polymerase II complex recruiting activity"/>
    <property type="evidence" value="ECO:0007669"/>
    <property type="project" value="TreeGrafter"/>
</dbReference>
<evidence type="ECO:0000313" key="11">
    <source>
        <dbReference type="EMBL" id="KAF2870177.1"/>
    </source>
</evidence>
<protein>
    <recommendedName>
        <fullName evidence="3">Transcription factor BYE1</fullName>
    </recommendedName>
</protein>
<comment type="function">
    <text evidence="1">Negative regulator of transcription elongation.</text>
</comment>
<feature type="compositionally biased region" description="Polar residues" evidence="8">
    <location>
        <begin position="162"/>
        <end position="179"/>
    </location>
</feature>
<sequence>MADEVRRSGRANKGHHTKNADALDEPLLPKPKGKQKGDKKGAPSQATTREESTHSAATQSVEQELEDEGEAIIRCVCGDQRDIRGRQMICCDKCEAWQHNRCLSLPEGDYWEDKTYYCEQCNPDDHKDLLAAMARGEKPWNRKKGSKAKTKARPSDVKTESDSVQPAGSTPQAEPSPTVQAHLPVPIPTPAQAQAATPLSVPKPEIAVPEPLADHTENKPSRKDALMGQPQSPLGEKRRHESIAEKESASKKRRKSSTQQHDKSAAYTPATDIEGLPEKQRLIAEMLKERLIPLIKSAADHRSYRIPDGATAKSMATKLTLQIDHAAILHFGEPSNNQSPYSSQLRSIMFNAKKNTVLVDRLLSGSLSPEDIVSMSAEEMASEEKQREYAAMREANEKQMVLTTETGPRLRKTHKGEEIVGEDNETASTHEFRPPEPRERESVAEENPLQPRSPARDGENQTVVELPEDIGQRAPLSVDTSTAPLDSFRRPSTTFDIKSVFNQVRSPHNDQKLSLQRRQSSIRSQEKIQQGPGDDADIDRLLKGEDDDVEMADYSDPSVVWQGTLDTQSLGAFNVAARFIAGGDFGQVIPWEQLLSPKLPIQGRIERQKGDEYIRGLASSGSHDVGVLAVTAVTAGDREIMDRHYNYFQSKNRWGVVPVDKLGNETMRDLYVIPIEAGGSPLPPFLDMLEYCTIETPRKEPMMLLALIAKLPEARPLPPPAQPYEQQPTEGIAASQGAFATPVANGSTNGPSPSPVTNPHAPQYSPLAPSFPPPHNLGGIFPPPLNNGFPPPIPPTAPQHHRIPKALEILGPFIDAPVVVNVLTSNPTIHEDQMSALRHIMEKVPAARADLAVFAEHMRAKNEDV</sequence>
<keyword evidence="6" id="KW-0862">Zinc</keyword>
<dbReference type="PROSITE" id="PS01359">
    <property type="entry name" value="ZF_PHD_1"/>
    <property type="match status" value="1"/>
</dbReference>
<dbReference type="Proteomes" id="UP000481861">
    <property type="component" value="Unassembled WGS sequence"/>
</dbReference>
<evidence type="ECO:0000256" key="2">
    <source>
        <dbReference type="ARBA" id="ARBA00011050"/>
    </source>
</evidence>
<comment type="caution">
    <text evidence="11">The sequence shown here is derived from an EMBL/GenBank/DDBJ whole genome shotgun (WGS) entry which is preliminary data.</text>
</comment>
<dbReference type="GO" id="GO:0006368">
    <property type="term" value="P:transcription elongation by RNA polymerase II"/>
    <property type="evidence" value="ECO:0007669"/>
    <property type="project" value="TreeGrafter"/>
</dbReference>
<evidence type="ECO:0000259" key="10">
    <source>
        <dbReference type="PROSITE" id="PS51321"/>
    </source>
</evidence>
<keyword evidence="12" id="KW-1185">Reference proteome</keyword>
<feature type="compositionally biased region" description="Basic residues" evidence="8">
    <location>
        <begin position="141"/>
        <end position="152"/>
    </location>
</feature>
<dbReference type="InterPro" id="IPR013083">
    <property type="entry name" value="Znf_RING/FYVE/PHD"/>
</dbReference>
<reference evidence="11 12" key="1">
    <citation type="submission" date="2020-01" db="EMBL/GenBank/DDBJ databases">
        <authorList>
            <consortium name="DOE Joint Genome Institute"/>
            <person name="Haridas S."/>
            <person name="Albert R."/>
            <person name="Binder M."/>
            <person name="Bloem J."/>
            <person name="Labutti K."/>
            <person name="Salamov A."/>
            <person name="Andreopoulos B."/>
            <person name="Baker S.E."/>
            <person name="Barry K."/>
            <person name="Bills G."/>
            <person name="Bluhm B.H."/>
            <person name="Cannon C."/>
            <person name="Castanera R."/>
            <person name="Culley D.E."/>
            <person name="Daum C."/>
            <person name="Ezra D."/>
            <person name="Gonzalez J.B."/>
            <person name="Henrissat B."/>
            <person name="Kuo A."/>
            <person name="Liang C."/>
            <person name="Lipzen A."/>
            <person name="Lutzoni F."/>
            <person name="Magnuson J."/>
            <person name="Mondo S."/>
            <person name="Nolan M."/>
            <person name="Ohm R."/>
            <person name="Pangilinan J."/>
            <person name="Park H.-J.H."/>
            <person name="Ramirez L."/>
            <person name="Alfaro M."/>
            <person name="Sun H."/>
            <person name="Tritt A."/>
            <person name="Yoshinaga Y."/>
            <person name="Zwiers L.-H.L."/>
            <person name="Turgeon B.G."/>
            <person name="Goodwin S.B."/>
            <person name="Spatafora J.W."/>
            <person name="Crous P.W."/>
            <person name="Grigoriev I.V."/>
        </authorList>
    </citation>
    <scope>NUCLEOTIDE SEQUENCE [LARGE SCALE GENOMIC DNA]</scope>
    <source>
        <strain evidence="11 12">CBS 611.86</strain>
    </source>
</reference>
<dbReference type="InterPro" id="IPR019787">
    <property type="entry name" value="Znf_PHD-finger"/>
</dbReference>
<feature type="compositionally biased region" description="Polar residues" evidence="8">
    <location>
        <begin position="478"/>
        <end position="490"/>
    </location>
</feature>
<dbReference type="PROSITE" id="PS51321">
    <property type="entry name" value="TFIIS_CENTRAL"/>
    <property type="match status" value="1"/>
</dbReference>
<evidence type="ECO:0000313" key="12">
    <source>
        <dbReference type="Proteomes" id="UP000481861"/>
    </source>
</evidence>
<feature type="compositionally biased region" description="Basic residues" evidence="8">
    <location>
        <begin position="8"/>
        <end position="17"/>
    </location>
</feature>
<feature type="compositionally biased region" description="Low complexity" evidence="8">
    <location>
        <begin position="512"/>
        <end position="530"/>
    </location>
</feature>
<comment type="similarity">
    <text evidence="2">Belongs to the BYE1 family.</text>
</comment>
<keyword evidence="5 7" id="KW-0863">Zinc-finger</keyword>
<dbReference type="EMBL" id="JAADJZ010000014">
    <property type="protein sequence ID" value="KAF2870177.1"/>
    <property type="molecule type" value="Genomic_DNA"/>
</dbReference>
<feature type="compositionally biased region" description="Basic and acidic residues" evidence="8">
    <location>
        <begin position="235"/>
        <end position="250"/>
    </location>
</feature>
<dbReference type="SMART" id="SM00510">
    <property type="entry name" value="TFS2M"/>
    <property type="match status" value="1"/>
</dbReference>
<keyword evidence="4" id="KW-0479">Metal-binding</keyword>
<dbReference type="GO" id="GO:0006362">
    <property type="term" value="P:transcription elongation by RNA polymerase I"/>
    <property type="evidence" value="ECO:0007669"/>
    <property type="project" value="TreeGrafter"/>
</dbReference>
<feature type="compositionally biased region" description="Basic and acidic residues" evidence="8">
    <location>
        <begin position="212"/>
        <end position="225"/>
    </location>
</feature>
<evidence type="ECO:0000256" key="3">
    <source>
        <dbReference type="ARBA" id="ARBA00021616"/>
    </source>
</evidence>
<evidence type="ECO:0000259" key="9">
    <source>
        <dbReference type="PROSITE" id="PS50016"/>
    </source>
</evidence>
<evidence type="ECO:0000256" key="7">
    <source>
        <dbReference type="PROSITE-ProRule" id="PRU00146"/>
    </source>
</evidence>
<dbReference type="InterPro" id="IPR012921">
    <property type="entry name" value="SPOC_C"/>
</dbReference>
<feature type="region of interest" description="Disordered" evidence="8">
    <location>
        <begin position="398"/>
        <end position="490"/>
    </location>
</feature>
<feature type="region of interest" description="Disordered" evidence="8">
    <location>
        <begin position="506"/>
        <end position="537"/>
    </location>
</feature>
<feature type="region of interest" description="Disordered" evidence="8">
    <location>
        <begin position="743"/>
        <end position="763"/>
    </location>
</feature>
<evidence type="ECO:0000256" key="8">
    <source>
        <dbReference type="SAM" id="MobiDB-lite"/>
    </source>
</evidence>
<dbReference type="GO" id="GO:0005634">
    <property type="term" value="C:nucleus"/>
    <property type="evidence" value="ECO:0007669"/>
    <property type="project" value="TreeGrafter"/>
</dbReference>
<feature type="region of interest" description="Disordered" evidence="8">
    <location>
        <begin position="1"/>
        <end position="66"/>
    </location>
</feature>
<dbReference type="InterPro" id="IPR036575">
    <property type="entry name" value="TFIIS_cen_dom_sf"/>
</dbReference>
<dbReference type="Pfam" id="PF07744">
    <property type="entry name" value="SPOC"/>
    <property type="match status" value="1"/>
</dbReference>
<feature type="domain" description="PHD-type" evidence="9">
    <location>
        <begin position="72"/>
        <end position="124"/>
    </location>
</feature>
<evidence type="ECO:0000256" key="4">
    <source>
        <dbReference type="ARBA" id="ARBA00022723"/>
    </source>
</evidence>
<dbReference type="InterPro" id="IPR011011">
    <property type="entry name" value="Znf_FYVE_PHD"/>
</dbReference>
<feature type="region of interest" description="Disordered" evidence="8">
    <location>
        <begin position="135"/>
        <end position="185"/>
    </location>
</feature>
<feature type="domain" description="TFIIS central" evidence="10">
    <location>
        <begin position="279"/>
        <end position="408"/>
    </location>
</feature>
<dbReference type="InterPro" id="IPR055499">
    <property type="entry name" value="DUF7071"/>
</dbReference>
<dbReference type="GO" id="GO:0000977">
    <property type="term" value="F:RNA polymerase II transcription regulatory region sequence-specific DNA binding"/>
    <property type="evidence" value="ECO:0007669"/>
    <property type="project" value="TreeGrafter"/>
</dbReference>
<dbReference type="OrthoDB" id="79252at2759"/>
<organism evidence="11 12">
    <name type="scientific">Massariosphaeria phaeospora</name>
    <dbReference type="NCBI Taxonomy" id="100035"/>
    <lineage>
        <taxon>Eukaryota</taxon>
        <taxon>Fungi</taxon>
        <taxon>Dikarya</taxon>
        <taxon>Ascomycota</taxon>
        <taxon>Pezizomycotina</taxon>
        <taxon>Dothideomycetes</taxon>
        <taxon>Pleosporomycetidae</taxon>
        <taxon>Pleosporales</taxon>
        <taxon>Pleosporales incertae sedis</taxon>
        <taxon>Massariosphaeria</taxon>
    </lineage>
</organism>
<evidence type="ECO:0000256" key="1">
    <source>
        <dbReference type="ARBA" id="ARBA00002311"/>
    </source>
</evidence>
<dbReference type="InterPro" id="IPR019786">
    <property type="entry name" value="Zinc_finger_PHD-type_CS"/>
</dbReference>
<name>A0A7C8I3S5_9PLEO</name>
<dbReference type="InterPro" id="IPR001965">
    <property type="entry name" value="Znf_PHD"/>
</dbReference>
<dbReference type="PANTHER" id="PTHR11477:SF11">
    <property type="entry name" value="TRANSCRIPTION FACTOR BYE1"/>
    <property type="match status" value="1"/>
</dbReference>
<dbReference type="Pfam" id="PF07500">
    <property type="entry name" value="TFIIS_M"/>
    <property type="match status" value="1"/>
</dbReference>
<dbReference type="GO" id="GO:0031440">
    <property type="term" value="P:regulation of mRNA 3'-end processing"/>
    <property type="evidence" value="ECO:0007669"/>
    <property type="project" value="TreeGrafter"/>
</dbReference>
<dbReference type="GO" id="GO:0031564">
    <property type="term" value="P:transcription antitermination"/>
    <property type="evidence" value="ECO:0007669"/>
    <property type="project" value="TreeGrafter"/>
</dbReference>
<dbReference type="Pfam" id="PF23257">
    <property type="entry name" value="DUF7071"/>
    <property type="match status" value="1"/>
</dbReference>
<dbReference type="SMART" id="SM00249">
    <property type="entry name" value="PHD"/>
    <property type="match status" value="1"/>
</dbReference>
<gene>
    <name evidence="11" type="ORF">BDV95DRAFT_608188</name>
</gene>
<feature type="compositionally biased region" description="Polar residues" evidence="8">
    <location>
        <begin position="744"/>
        <end position="757"/>
    </location>
</feature>
<dbReference type="InterPro" id="IPR003618">
    <property type="entry name" value="TFIIS_cen_dom"/>
</dbReference>
<dbReference type="SUPFAM" id="SSF57903">
    <property type="entry name" value="FYVE/PHD zinc finger"/>
    <property type="match status" value="1"/>
</dbReference>
<accession>A0A7C8I3S5</accession>
<feature type="region of interest" description="Disordered" evidence="8">
    <location>
        <begin position="211"/>
        <end position="273"/>
    </location>
</feature>
<dbReference type="Pfam" id="PF00628">
    <property type="entry name" value="PHD"/>
    <property type="match status" value="1"/>
</dbReference>
<dbReference type="AlphaFoldDB" id="A0A7C8I3S5"/>
<dbReference type="SUPFAM" id="SSF46942">
    <property type="entry name" value="Elongation factor TFIIS domain 2"/>
    <property type="match status" value="1"/>
</dbReference>
<proteinExistence type="inferred from homology"/>
<evidence type="ECO:0000256" key="5">
    <source>
        <dbReference type="ARBA" id="ARBA00022771"/>
    </source>
</evidence>
<dbReference type="CDD" id="cd21538">
    <property type="entry name" value="SPOC_TFIIS"/>
    <property type="match status" value="1"/>
</dbReference>
<dbReference type="GO" id="GO:0008270">
    <property type="term" value="F:zinc ion binding"/>
    <property type="evidence" value="ECO:0007669"/>
    <property type="project" value="UniProtKB-KW"/>
</dbReference>
<dbReference type="Gene3D" id="3.30.40.10">
    <property type="entry name" value="Zinc/RING finger domain, C3HC4 (zinc finger)"/>
    <property type="match status" value="1"/>
</dbReference>
<dbReference type="Gene3D" id="1.10.472.30">
    <property type="entry name" value="Transcription elongation factor S-II, central domain"/>
    <property type="match status" value="1"/>
</dbReference>
<dbReference type="PROSITE" id="PS50016">
    <property type="entry name" value="ZF_PHD_2"/>
    <property type="match status" value="1"/>
</dbReference>